<evidence type="ECO:0000313" key="2">
    <source>
        <dbReference type="Proteomes" id="UP000568380"/>
    </source>
</evidence>
<organism evidence="1 2">
    <name type="scientific">Nonomuraea endophytica</name>
    <dbReference type="NCBI Taxonomy" id="714136"/>
    <lineage>
        <taxon>Bacteria</taxon>
        <taxon>Bacillati</taxon>
        <taxon>Actinomycetota</taxon>
        <taxon>Actinomycetes</taxon>
        <taxon>Streptosporangiales</taxon>
        <taxon>Streptosporangiaceae</taxon>
        <taxon>Nonomuraea</taxon>
    </lineage>
</organism>
<proteinExistence type="predicted"/>
<dbReference type="AlphaFoldDB" id="A0A7W8EH33"/>
<evidence type="ECO:0000313" key="1">
    <source>
        <dbReference type="EMBL" id="MBB5079046.1"/>
    </source>
</evidence>
<dbReference type="Proteomes" id="UP000568380">
    <property type="component" value="Unassembled WGS sequence"/>
</dbReference>
<dbReference type="SUPFAM" id="SSF101898">
    <property type="entry name" value="NHL repeat"/>
    <property type="match status" value="1"/>
</dbReference>
<comment type="caution">
    <text evidence="1">The sequence shown here is derived from an EMBL/GenBank/DDBJ whole genome shotgun (WGS) entry which is preliminary data.</text>
</comment>
<reference evidence="1 2" key="1">
    <citation type="submission" date="2020-08" db="EMBL/GenBank/DDBJ databases">
        <title>Genomic Encyclopedia of Type Strains, Phase IV (KMG-IV): sequencing the most valuable type-strain genomes for metagenomic binning, comparative biology and taxonomic classification.</title>
        <authorList>
            <person name="Goeker M."/>
        </authorList>
    </citation>
    <scope>NUCLEOTIDE SEQUENCE [LARGE SCALE GENOMIC DNA]</scope>
    <source>
        <strain evidence="1 2">DSM 45385</strain>
    </source>
</reference>
<protein>
    <submittedName>
        <fullName evidence="1">Uncharacterized protein</fullName>
    </submittedName>
</protein>
<dbReference type="RefSeq" id="WP_184964385.1">
    <property type="nucleotide sequence ID" value="NZ_JACHIN010000006.1"/>
</dbReference>
<keyword evidence="2" id="KW-1185">Reference proteome</keyword>
<sequence>MRVPAVIVLLIACLSGGGPSRPVWELTLTQRAAVQSMAATASGEAWLIGKDGALRRWDGRAWSPAGKPPRFWSEYGSLVTSPAGDDLWLFGGEQPLQWQGGRWVSRPFPRGEFAVGPQAVAARDRVWVGEQGGPEDCVCVGVRYWDGTEWRDVATGGDQSFDTQFTKVAPPWLVNHEGMLRWENGRRRQVAPPVTSFGCRSWEDYAIERLTSGPGGAWAVAMVSKPEACLGHHGAARVLLRWDGAAWRQVEPPLDRTGVAGLAVDATGGLWLAANPYGRPYVLRWVKGTWRRTVLPRGSGITRIAPEPGTGRLWVQAQDGPHTLIYRLGGIA</sequence>
<dbReference type="EMBL" id="JACHIN010000006">
    <property type="protein sequence ID" value="MBB5079046.1"/>
    <property type="molecule type" value="Genomic_DNA"/>
</dbReference>
<accession>A0A7W8EH33</accession>
<gene>
    <name evidence="1" type="ORF">HNR40_004532</name>
</gene>
<name>A0A7W8EH33_9ACTN</name>